<feature type="compositionally biased region" description="Acidic residues" evidence="1">
    <location>
        <begin position="16"/>
        <end position="28"/>
    </location>
</feature>
<feature type="region of interest" description="Disordered" evidence="1">
    <location>
        <begin position="1"/>
        <end position="75"/>
    </location>
</feature>
<gene>
    <name evidence="2" type="ORF">UY3_14759</name>
</gene>
<dbReference type="AlphaFoldDB" id="M7ATS1"/>
<dbReference type="Proteomes" id="UP000031443">
    <property type="component" value="Unassembled WGS sequence"/>
</dbReference>
<protein>
    <submittedName>
        <fullName evidence="2">Uncharacterized protein</fullName>
    </submittedName>
</protein>
<feature type="compositionally biased region" description="Basic and acidic residues" evidence="1">
    <location>
        <begin position="1"/>
        <end position="12"/>
    </location>
</feature>
<reference evidence="3" key="1">
    <citation type="journal article" date="2013" name="Nat. Genet.">
        <title>The draft genomes of soft-shell turtle and green sea turtle yield insights into the development and evolution of the turtle-specific body plan.</title>
        <authorList>
            <person name="Wang Z."/>
            <person name="Pascual-Anaya J."/>
            <person name="Zadissa A."/>
            <person name="Li W."/>
            <person name="Niimura Y."/>
            <person name="Huang Z."/>
            <person name="Li C."/>
            <person name="White S."/>
            <person name="Xiong Z."/>
            <person name="Fang D."/>
            <person name="Wang B."/>
            <person name="Ming Y."/>
            <person name="Chen Y."/>
            <person name="Zheng Y."/>
            <person name="Kuraku S."/>
            <person name="Pignatelli M."/>
            <person name="Herrero J."/>
            <person name="Beal K."/>
            <person name="Nozawa M."/>
            <person name="Li Q."/>
            <person name="Wang J."/>
            <person name="Zhang H."/>
            <person name="Yu L."/>
            <person name="Shigenobu S."/>
            <person name="Wang J."/>
            <person name="Liu J."/>
            <person name="Flicek P."/>
            <person name="Searle S."/>
            <person name="Wang J."/>
            <person name="Kuratani S."/>
            <person name="Yin Y."/>
            <person name="Aken B."/>
            <person name="Zhang G."/>
            <person name="Irie N."/>
        </authorList>
    </citation>
    <scope>NUCLEOTIDE SEQUENCE [LARGE SCALE GENOMIC DNA]</scope>
</reference>
<proteinExistence type="predicted"/>
<organism evidence="2 3">
    <name type="scientific">Chelonia mydas</name>
    <name type="common">Green sea-turtle</name>
    <name type="synonym">Chelonia agassizi</name>
    <dbReference type="NCBI Taxonomy" id="8469"/>
    <lineage>
        <taxon>Eukaryota</taxon>
        <taxon>Metazoa</taxon>
        <taxon>Chordata</taxon>
        <taxon>Craniata</taxon>
        <taxon>Vertebrata</taxon>
        <taxon>Euteleostomi</taxon>
        <taxon>Archelosauria</taxon>
        <taxon>Testudinata</taxon>
        <taxon>Testudines</taxon>
        <taxon>Cryptodira</taxon>
        <taxon>Durocryptodira</taxon>
        <taxon>Americhelydia</taxon>
        <taxon>Chelonioidea</taxon>
        <taxon>Cheloniidae</taxon>
        <taxon>Chelonia</taxon>
    </lineage>
</organism>
<keyword evidence="3" id="KW-1185">Reference proteome</keyword>
<evidence type="ECO:0000256" key="1">
    <source>
        <dbReference type="SAM" id="MobiDB-lite"/>
    </source>
</evidence>
<dbReference type="EMBL" id="KB565340">
    <property type="protein sequence ID" value="EMP28109.1"/>
    <property type="molecule type" value="Genomic_DNA"/>
</dbReference>
<evidence type="ECO:0000313" key="2">
    <source>
        <dbReference type="EMBL" id="EMP28109.1"/>
    </source>
</evidence>
<feature type="compositionally biased region" description="Polar residues" evidence="1">
    <location>
        <begin position="60"/>
        <end position="74"/>
    </location>
</feature>
<evidence type="ECO:0000313" key="3">
    <source>
        <dbReference type="Proteomes" id="UP000031443"/>
    </source>
</evidence>
<accession>M7ATS1</accession>
<sequence>MDTSEAAEREGNPEADILDEEVELEEDVVFPAGSPRGDSSQELFSTPEVLNGEQEADETPAQTLRNTSHTTADQLRQIKKNPRRNKEDMFWEVLQCDEIQTRERKECWEAKRQDRKENAAFARQATEQMIKVMEDQTEMLKSLIQLQTVQIRGQPPL</sequence>
<name>M7ATS1_CHEMY</name>